<dbReference type="STRING" id="460265.Mnod_4004"/>
<dbReference type="GO" id="GO:0043565">
    <property type="term" value="F:sequence-specific DNA binding"/>
    <property type="evidence" value="ECO:0007669"/>
    <property type="project" value="InterPro"/>
</dbReference>
<evidence type="ECO:0000259" key="14">
    <source>
        <dbReference type="PROSITE" id="PS50045"/>
    </source>
</evidence>
<keyword evidence="8 12" id="KW-0238">DNA-binding</keyword>
<dbReference type="PRINTS" id="PR01590">
    <property type="entry name" value="HTHFIS"/>
</dbReference>
<feature type="domain" description="Sigma-54 factor interaction" evidence="14">
    <location>
        <begin position="251"/>
        <end position="479"/>
    </location>
</feature>
<dbReference type="NCBIfam" id="TIGR01817">
    <property type="entry name" value="nifA"/>
    <property type="match status" value="1"/>
</dbReference>
<protein>
    <recommendedName>
        <fullName evidence="3 12">Nif-specific regulatory protein</fullName>
    </recommendedName>
</protein>
<evidence type="ECO:0000256" key="3">
    <source>
        <dbReference type="ARBA" id="ARBA00015308"/>
    </source>
</evidence>
<dbReference type="Gene3D" id="3.40.50.300">
    <property type="entry name" value="P-loop containing nucleotide triphosphate hydrolases"/>
    <property type="match status" value="1"/>
</dbReference>
<dbReference type="SUPFAM" id="SSF55781">
    <property type="entry name" value="GAF domain-like"/>
    <property type="match status" value="1"/>
</dbReference>
<dbReference type="KEGG" id="mno:Mnod_4004"/>
<dbReference type="Gene3D" id="1.10.8.60">
    <property type="match status" value="1"/>
</dbReference>
<evidence type="ECO:0000256" key="12">
    <source>
        <dbReference type="RuleBase" id="RU368029"/>
    </source>
</evidence>
<dbReference type="PANTHER" id="PTHR32071">
    <property type="entry name" value="TRANSCRIPTIONAL REGULATORY PROTEIN"/>
    <property type="match status" value="1"/>
</dbReference>
<dbReference type="InterPro" id="IPR002197">
    <property type="entry name" value="HTH_Fis"/>
</dbReference>
<dbReference type="GO" id="GO:0000160">
    <property type="term" value="P:phosphorelay signal transduction system"/>
    <property type="evidence" value="ECO:0007669"/>
    <property type="project" value="UniProtKB-UniRule"/>
</dbReference>
<accession>B8ITH3</accession>
<dbReference type="RefSeq" id="WP_015930539.1">
    <property type="nucleotide sequence ID" value="NC_011894.1"/>
</dbReference>
<keyword evidence="7 12" id="KW-0805">Transcription regulation</keyword>
<dbReference type="Pfam" id="PF01590">
    <property type="entry name" value="GAF"/>
    <property type="match status" value="1"/>
</dbReference>
<dbReference type="InterPro" id="IPR025943">
    <property type="entry name" value="Sigma_54_int_dom_ATP-bd_2"/>
</dbReference>
<keyword evidence="9 12" id="KW-0010">Activator</keyword>
<dbReference type="Gene3D" id="1.10.10.60">
    <property type="entry name" value="Homeodomain-like"/>
    <property type="match status" value="1"/>
</dbReference>
<keyword evidence="10 12" id="KW-0804">Transcription</keyword>
<dbReference type="InterPro" id="IPR003593">
    <property type="entry name" value="AAA+_ATPase"/>
</dbReference>
<evidence type="ECO:0000256" key="9">
    <source>
        <dbReference type="ARBA" id="ARBA00023159"/>
    </source>
</evidence>
<feature type="region of interest" description="Disordered" evidence="13">
    <location>
        <begin position="26"/>
        <end position="48"/>
    </location>
</feature>
<dbReference type="eggNOG" id="COG3604">
    <property type="taxonomic scope" value="Bacteria"/>
</dbReference>
<proteinExistence type="predicted"/>
<keyword evidence="11 12" id="KW-0535">Nitrogen fixation</keyword>
<dbReference type="PROSITE" id="PS50045">
    <property type="entry name" value="SIGMA54_INTERACT_4"/>
    <property type="match status" value="1"/>
</dbReference>
<dbReference type="Gene3D" id="3.30.450.40">
    <property type="match status" value="1"/>
</dbReference>
<dbReference type="InterPro" id="IPR010113">
    <property type="entry name" value="Nif-specific_regulatory_prot"/>
</dbReference>
<dbReference type="GO" id="GO:0009399">
    <property type="term" value="P:nitrogen fixation"/>
    <property type="evidence" value="ECO:0007669"/>
    <property type="project" value="UniProtKB-UniRule"/>
</dbReference>
<evidence type="ECO:0000256" key="10">
    <source>
        <dbReference type="ARBA" id="ARBA00023163"/>
    </source>
</evidence>
<dbReference type="Pfam" id="PF00158">
    <property type="entry name" value="Sigma54_activat"/>
    <property type="match status" value="1"/>
</dbReference>
<evidence type="ECO:0000313" key="16">
    <source>
        <dbReference type="Proteomes" id="UP000008207"/>
    </source>
</evidence>
<evidence type="ECO:0000256" key="13">
    <source>
        <dbReference type="SAM" id="MobiDB-lite"/>
    </source>
</evidence>
<keyword evidence="16" id="KW-1185">Reference proteome</keyword>
<name>B8ITH3_METNO</name>
<comment type="function">
    <text evidence="1 12">Required for activation of most nif operons, which are directly involved in nitrogen fixation.</text>
</comment>
<keyword evidence="6 12" id="KW-0902">Two-component regulatory system</keyword>
<dbReference type="HOGENOM" id="CLU_000445_95_2_5"/>
<dbReference type="InterPro" id="IPR058031">
    <property type="entry name" value="AAA_lid_NorR"/>
</dbReference>
<evidence type="ECO:0000256" key="5">
    <source>
        <dbReference type="ARBA" id="ARBA00022840"/>
    </source>
</evidence>
<organism evidence="15 16">
    <name type="scientific">Methylobacterium nodulans (strain LMG 21967 / CNCM I-2342 / ORS 2060)</name>
    <dbReference type="NCBI Taxonomy" id="460265"/>
    <lineage>
        <taxon>Bacteria</taxon>
        <taxon>Pseudomonadati</taxon>
        <taxon>Pseudomonadota</taxon>
        <taxon>Alphaproteobacteria</taxon>
        <taxon>Hyphomicrobiales</taxon>
        <taxon>Methylobacteriaceae</taxon>
        <taxon>Methylobacterium</taxon>
    </lineage>
</organism>
<evidence type="ECO:0000256" key="6">
    <source>
        <dbReference type="ARBA" id="ARBA00023012"/>
    </source>
</evidence>
<dbReference type="SMART" id="SM00382">
    <property type="entry name" value="AAA"/>
    <property type="match status" value="1"/>
</dbReference>
<dbReference type="CDD" id="cd00009">
    <property type="entry name" value="AAA"/>
    <property type="match status" value="1"/>
</dbReference>
<gene>
    <name evidence="15" type="ordered locus">Mnod_4004</name>
</gene>
<dbReference type="InterPro" id="IPR002078">
    <property type="entry name" value="Sigma_54_int"/>
</dbReference>
<dbReference type="InterPro" id="IPR027417">
    <property type="entry name" value="P-loop_NTPase"/>
</dbReference>
<dbReference type="EMBL" id="CP001349">
    <property type="protein sequence ID" value="ACL58889.1"/>
    <property type="molecule type" value="Genomic_DNA"/>
</dbReference>
<evidence type="ECO:0000256" key="8">
    <source>
        <dbReference type="ARBA" id="ARBA00023125"/>
    </source>
</evidence>
<dbReference type="GO" id="GO:0003700">
    <property type="term" value="F:DNA-binding transcription factor activity"/>
    <property type="evidence" value="ECO:0007669"/>
    <property type="project" value="UniProtKB-UniRule"/>
</dbReference>
<keyword evidence="4" id="KW-0547">Nucleotide-binding</keyword>
<dbReference type="InterPro" id="IPR029016">
    <property type="entry name" value="GAF-like_dom_sf"/>
</dbReference>
<dbReference type="OrthoDB" id="9761019at2"/>
<evidence type="ECO:0000256" key="2">
    <source>
        <dbReference type="ARBA" id="ARBA00011135"/>
    </source>
</evidence>
<dbReference type="PROSITE" id="PS00688">
    <property type="entry name" value="SIGMA54_INTERACT_3"/>
    <property type="match status" value="1"/>
</dbReference>
<reference evidence="15 16" key="1">
    <citation type="submission" date="2009-01" db="EMBL/GenBank/DDBJ databases">
        <title>Complete sequence of chromosome of Methylobacterium nodulans ORS 2060.</title>
        <authorList>
            <consortium name="US DOE Joint Genome Institute"/>
            <person name="Lucas S."/>
            <person name="Copeland A."/>
            <person name="Lapidus A."/>
            <person name="Glavina del Rio T."/>
            <person name="Dalin E."/>
            <person name="Tice H."/>
            <person name="Bruce D."/>
            <person name="Goodwin L."/>
            <person name="Pitluck S."/>
            <person name="Sims D."/>
            <person name="Brettin T."/>
            <person name="Detter J.C."/>
            <person name="Han C."/>
            <person name="Larimer F."/>
            <person name="Land M."/>
            <person name="Hauser L."/>
            <person name="Kyrpides N."/>
            <person name="Ivanova N."/>
            <person name="Marx C.J."/>
            <person name="Richardson P."/>
        </authorList>
    </citation>
    <scope>NUCLEOTIDE SEQUENCE [LARGE SCALE GENOMIC DNA]</scope>
    <source>
        <strain evidence="16">LMG 21967 / CNCM I-2342 / ORS 2060</strain>
    </source>
</reference>
<comment type="subunit">
    <text evidence="2 12">Interacts with sigma-54.</text>
</comment>
<evidence type="ECO:0000256" key="1">
    <source>
        <dbReference type="ARBA" id="ARBA00002167"/>
    </source>
</evidence>
<dbReference type="PROSITE" id="PS00675">
    <property type="entry name" value="SIGMA54_INTERACT_1"/>
    <property type="match status" value="1"/>
</dbReference>
<feature type="region of interest" description="Disordered" evidence="13">
    <location>
        <begin position="521"/>
        <end position="553"/>
    </location>
</feature>
<dbReference type="InterPro" id="IPR003018">
    <property type="entry name" value="GAF"/>
</dbReference>
<dbReference type="PANTHER" id="PTHR32071:SF117">
    <property type="entry name" value="PTS-DEPENDENT DIHYDROXYACETONE KINASE OPERON REGULATORY PROTEIN-RELATED"/>
    <property type="match status" value="1"/>
</dbReference>
<dbReference type="PROSITE" id="PS00676">
    <property type="entry name" value="SIGMA54_INTERACT_2"/>
    <property type="match status" value="1"/>
</dbReference>
<sequence>MDYADLFPSRIETGLPQVEHVVPERLGQQPAPPSPTPRLPVQARPASASRGTSAEVQLIGIYEISKALTAVRHLEVTLTKVIDILSSTLSMHHGMIVILDQEGGPEIVSSTGWTAQIAHHLRACLPQRAIDQIVDTAAPLVVQDVSADPLFHGHLDLFEDAGKAITSFIGVPIKADSRVLGTLSIDRICDGSARFCSDEDTRFLTMVANLIGQTVWLHNTLAQDRDRLIAKAHRLEKALAETSAISSSVGLVGESQELKRLAAKAEVAARSNTTVLLRGESGTGKELFARAIHELSPRKSKPFVRVNCAALADSVLESELFGHEKGAFTGAIATRHGRFEAANGGTLFLDEIGEVSATFQAKLLRVLQEGEFERVGGNRTIKVDVRLVFATNRNLEEAVTKGDFRADLYYRINVVSLILPPLRERRGDIPDLAKAFLTRYNSENGSKLAFSQGAMGVLLKCYFPGNVRELENCVRGTATLAASEELIMSDDFACVSGQCLSAVLWKRSTPKPWDAAVTAATPVPVSPERPPTPAEAEPPASCPGAKTLPGVRPRPTKQQLLEALERTGYVQAKAARLLEITPRQLGYAVRKYDIPLKEF</sequence>
<dbReference type="Proteomes" id="UP000008207">
    <property type="component" value="Chromosome"/>
</dbReference>
<dbReference type="Pfam" id="PF02954">
    <property type="entry name" value="HTH_8"/>
    <property type="match status" value="1"/>
</dbReference>
<dbReference type="Pfam" id="PF25601">
    <property type="entry name" value="AAA_lid_14"/>
    <property type="match status" value="1"/>
</dbReference>
<dbReference type="InterPro" id="IPR025944">
    <property type="entry name" value="Sigma_54_int_dom_CS"/>
</dbReference>
<dbReference type="GO" id="GO:0005524">
    <property type="term" value="F:ATP binding"/>
    <property type="evidence" value="ECO:0007669"/>
    <property type="project" value="UniProtKB-KW"/>
</dbReference>
<evidence type="ECO:0000256" key="7">
    <source>
        <dbReference type="ARBA" id="ARBA00023015"/>
    </source>
</evidence>
<evidence type="ECO:0000313" key="15">
    <source>
        <dbReference type="EMBL" id="ACL58889.1"/>
    </source>
</evidence>
<feature type="compositionally biased region" description="Pro residues" evidence="13">
    <location>
        <begin position="524"/>
        <end position="533"/>
    </location>
</feature>
<dbReference type="SUPFAM" id="SSF52540">
    <property type="entry name" value="P-loop containing nucleoside triphosphate hydrolases"/>
    <property type="match status" value="1"/>
</dbReference>
<dbReference type="InterPro" id="IPR025662">
    <property type="entry name" value="Sigma_54_int_dom_ATP-bd_1"/>
</dbReference>
<dbReference type="AlphaFoldDB" id="B8ITH3"/>
<evidence type="ECO:0000256" key="11">
    <source>
        <dbReference type="ARBA" id="ARBA00023231"/>
    </source>
</evidence>
<evidence type="ECO:0000256" key="4">
    <source>
        <dbReference type="ARBA" id="ARBA00022741"/>
    </source>
</evidence>
<dbReference type="FunFam" id="3.40.50.300:FF:000006">
    <property type="entry name" value="DNA-binding transcriptional regulator NtrC"/>
    <property type="match status" value="1"/>
</dbReference>
<dbReference type="SMART" id="SM00065">
    <property type="entry name" value="GAF"/>
    <property type="match status" value="1"/>
</dbReference>
<keyword evidence="5" id="KW-0067">ATP-binding</keyword>